<gene>
    <name evidence="6" type="ORF">EVAR_53893_1</name>
</gene>
<accession>A0A4C1YGJ9</accession>
<dbReference type="AlphaFoldDB" id="A0A4C1YGJ9"/>
<dbReference type="Pfam" id="PF00628">
    <property type="entry name" value="PHD"/>
    <property type="match status" value="1"/>
</dbReference>
<feature type="domain" description="PHD-type" evidence="5">
    <location>
        <begin position="65"/>
        <end position="119"/>
    </location>
</feature>
<keyword evidence="2 4" id="KW-0863">Zinc-finger</keyword>
<keyword evidence="1" id="KW-0479">Metal-binding</keyword>
<proteinExistence type="predicted"/>
<dbReference type="SUPFAM" id="SSF57903">
    <property type="entry name" value="FYVE/PHD zinc finger"/>
    <property type="match status" value="1"/>
</dbReference>
<dbReference type="Gene3D" id="3.30.40.10">
    <property type="entry name" value="Zinc/RING finger domain, C3HC4 (zinc finger)"/>
    <property type="match status" value="1"/>
</dbReference>
<dbReference type="InterPro" id="IPR019787">
    <property type="entry name" value="Znf_PHD-finger"/>
</dbReference>
<protein>
    <recommendedName>
        <fullName evidence="5">PHD-type domain-containing protein</fullName>
    </recommendedName>
</protein>
<keyword evidence="7" id="KW-1185">Reference proteome</keyword>
<keyword evidence="3" id="KW-0862">Zinc</keyword>
<name>A0A4C1YGJ9_EUMVA</name>
<evidence type="ECO:0000256" key="3">
    <source>
        <dbReference type="ARBA" id="ARBA00022833"/>
    </source>
</evidence>
<dbReference type="Proteomes" id="UP000299102">
    <property type="component" value="Unassembled WGS sequence"/>
</dbReference>
<comment type="caution">
    <text evidence="6">The sequence shown here is derived from an EMBL/GenBank/DDBJ whole genome shotgun (WGS) entry which is preliminary data.</text>
</comment>
<evidence type="ECO:0000256" key="1">
    <source>
        <dbReference type="ARBA" id="ARBA00022723"/>
    </source>
</evidence>
<organism evidence="6 7">
    <name type="scientific">Eumeta variegata</name>
    <name type="common">Bagworm moth</name>
    <name type="synonym">Eumeta japonica</name>
    <dbReference type="NCBI Taxonomy" id="151549"/>
    <lineage>
        <taxon>Eukaryota</taxon>
        <taxon>Metazoa</taxon>
        <taxon>Ecdysozoa</taxon>
        <taxon>Arthropoda</taxon>
        <taxon>Hexapoda</taxon>
        <taxon>Insecta</taxon>
        <taxon>Pterygota</taxon>
        <taxon>Neoptera</taxon>
        <taxon>Endopterygota</taxon>
        <taxon>Lepidoptera</taxon>
        <taxon>Glossata</taxon>
        <taxon>Ditrysia</taxon>
        <taxon>Tineoidea</taxon>
        <taxon>Psychidae</taxon>
        <taxon>Oiketicinae</taxon>
        <taxon>Eumeta</taxon>
    </lineage>
</organism>
<evidence type="ECO:0000313" key="6">
    <source>
        <dbReference type="EMBL" id="GBP73465.1"/>
    </source>
</evidence>
<evidence type="ECO:0000259" key="5">
    <source>
        <dbReference type="PROSITE" id="PS50016"/>
    </source>
</evidence>
<dbReference type="OrthoDB" id="1903104at2759"/>
<dbReference type="PROSITE" id="PS01359">
    <property type="entry name" value="ZF_PHD_1"/>
    <property type="match status" value="1"/>
</dbReference>
<dbReference type="GO" id="GO:0008270">
    <property type="term" value="F:zinc ion binding"/>
    <property type="evidence" value="ECO:0007669"/>
    <property type="project" value="UniProtKB-KW"/>
</dbReference>
<dbReference type="InterPro" id="IPR011011">
    <property type="entry name" value="Znf_FYVE_PHD"/>
</dbReference>
<dbReference type="EMBL" id="BGZK01001174">
    <property type="protein sequence ID" value="GBP73465.1"/>
    <property type="molecule type" value="Genomic_DNA"/>
</dbReference>
<evidence type="ECO:0000256" key="4">
    <source>
        <dbReference type="PROSITE-ProRule" id="PRU00146"/>
    </source>
</evidence>
<dbReference type="InterPro" id="IPR013083">
    <property type="entry name" value="Znf_RING/FYVE/PHD"/>
</dbReference>
<dbReference type="PROSITE" id="PS50016">
    <property type="entry name" value="ZF_PHD_2"/>
    <property type="match status" value="1"/>
</dbReference>
<reference evidence="6 7" key="1">
    <citation type="journal article" date="2019" name="Commun. Biol.">
        <title>The bagworm genome reveals a unique fibroin gene that provides high tensile strength.</title>
        <authorList>
            <person name="Kono N."/>
            <person name="Nakamura H."/>
            <person name="Ohtoshi R."/>
            <person name="Tomita M."/>
            <person name="Numata K."/>
            <person name="Arakawa K."/>
        </authorList>
    </citation>
    <scope>NUCLEOTIDE SEQUENCE [LARGE SCALE GENOMIC DNA]</scope>
</reference>
<dbReference type="InterPro" id="IPR019786">
    <property type="entry name" value="Zinc_finger_PHD-type_CS"/>
</dbReference>
<sequence length="171" mass="19473">MTNRGELIRYTIGPRRKSGLQLAAGVTNPSCVVCVFRCSASRRVTSRHVITSSRVCRVIRAYRIGRYCPICDRSFIGPKGTMQLVICKLCDRQLHQDCVRQTVSRLDVMDYTCGGCRRSGITSRAAAARVAPRTIATLFMAKRRFNKYAHRQYMESRMRSKMTPPEEDDND</sequence>
<evidence type="ECO:0000256" key="2">
    <source>
        <dbReference type="ARBA" id="ARBA00022771"/>
    </source>
</evidence>
<evidence type="ECO:0000313" key="7">
    <source>
        <dbReference type="Proteomes" id="UP000299102"/>
    </source>
</evidence>